<accession>A0AAD5UE59</accession>
<evidence type="ECO:0000259" key="13">
    <source>
        <dbReference type="PROSITE" id="PS50192"/>
    </source>
</evidence>
<organism evidence="14 15">
    <name type="scientific">Boothiomyces macroporosus</name>
    <dbReference type="NCBI Taxonomy" id="261099"/>
    <lineage>
        <taxon>Eukaryota</taxon>
        <taxon>Fungi</taxon>
        <taxon>Fungi incertae sedis</taxon>
        <taxon>Chytridiomycota</taxon>
        <taxon>Chytridiomycota incertae sedis</taxon>
        <taxon>Chytridiomycetes</taxon>
        <taxon>Rhizophydiales</taxon>
        <taxon>Terramycetaceae</taxon>
        <taxon>Boothiomyces</taxon>
    </lineage>
</organism>
<feature type="coiled-coil region" evidence="11">
    <location>
        <begin position="39"/>
        <end position="104"/>
    </location>
</feature>
<keyword evidence="3 12" id="KW-0812">Transmembrane</keyword>
<evidence type="ECO:0000256" key="4">
    <source>
        <dbReference type="ARBA" id="ARBA00022927"/>
    </source>
</evidence>
<dbReference type="Proteomes" id="UP001210925">
    <property type="component" value="Unassembled WGS sequence"/>
</dbReference>
<evidence type="ECO:0000256" key="11">
    <source>
        <dbReference type="SAM" id="Coils"/>
    </source>
</evidence>
<evidence type="ECO:0000256" key="9">
    <source>
        <dbReference type="ARBA" id="ARBA00037801"/>
    </source>
</evidence>
<dbReference type="PANTHER" id="PTHR12791">
    <property type="entry name" value="GOLGI SNARE BET1-RELATED"/>
    <property type="match status" value="1"/>
</dbReference>
<evidence type="ECO:0000256" key="8">
    <source>
        <dbReference type="ARBA" id="ARBA00023136"/>
    </source>
</evidence>
<dbReference type="GO" id="GO:0048193">
    <property type="term" value="P:Golgi vesicle transport"/>
    <property type="evidence" value="ECO:0007669"/>
    <property type="project" value="InterPro"/>
</dbReference>
<dbReference type="Gene3D" id="1.20.58.90">
    <property type="match status" value="1"/>
</dbReference>
<protein>
    <recommendedName>
        <fullName evidence="10">t-SNARE affecting a late Golgi compartment protein 1</fullName>
    </recommendedName>
</protein>
<feature type="transmembrane region" description="Helical" evidence="12">
    <location>
        <begin position="197"/>
        <end position="215"/>
    </location>
</feature>
<gene>
    <name evidence="14" type="primary">STX10</name>
    <name evidence="14" type="ORF">HK103_006145</name>
</gene>
<feature type="domain" description="T-SNARE coiled-coil homology" evidence="13">
    <location>
        <begin position="124"/>
        <end position="186"/>
    </location>
</feature>
<dbReference type="PROSITE" id="PS50192">
    <property type="entry name" value="T_SNARE"/>
    <property type="match status" value="1"/>
</dbReference>
<comment type="similarity">
    <text evidence="1">Belongs to the syntaxin family.</text>
</comment>
<dbReference type="FunFam" id="1.20.5.110:FF:000006">
    <property type="entry name" value="Syntaxin 6"/>
    <property type="match status" value="1"/>
</dbReference>
<dbReference type="GO" id="GO:0015031">
    <property type="term" value="P:protein transport"/>
    <property type="evidence" value="ECO:0007669"/>
    <property type="project" value="UniProtKB-KW"/>
</dbReference>
<dbReference type="GO" id="GO:0016020">
    <property type="term" value="C:membrane"/>
    <property type="evidence" value="ECO:0007669"/>
    <property type="project" value="InterPro"/>
</dbReference>
<name>A0AAD5UE59_9FUNG</name>
<evidence type="ECO:0000256" key="12">
    <source>
        <dbReference type="SAM" id="Phobius"/>
    </source>
</evidence>
<dbReference type="FunFam" id="1.20.58.90:FF:000004">
    <property type="entry name" value="Syntaxin 10"/>
    <property type="match status" value="1"/>
</dbReference>
<reference evidence="14" key="1">
    <citation type="submission" date="2020-05" db="EMBL/GenBank/DDBJ databases">
        <title>Phylogenomic resolution of chytrid fungi.</title>
        <authorList>
            <person name="Stajich J.E."/>
            <person name="Amses K."/>
            <person name="Simmons R."/>
            <person name="Seto K."/>
            <person name="Myers J."/>
            <person name="Bonds A."/>
            <person name="Quandt C.A."/>
            <person name="Barry K."/>
            <person name="Liu P."/>
            <person name="Grigoriev I."/>
            <person name="Longcore J.E."/>
            <person name="James T.Y."/>
        </authorList>
    </citation>
    <scope>NUCLEOTIDE SEQUENCE</scope>
    <source>
        <strain evidence="14">PLAUS21</strain>
    </source>
</reference>
<comment type="subcellular location">
    <subcellularLocation>
        <location evidence="9">Golgi apparatus</location>
        <location evidence="9">trans-Golgi network membrane</location>
        <topology evidence="9">Single-pass type IV membrane protein</topology>
    </subcellularLocation>
</comment>
<keyword evidence="15" id="KW-1185">Reference proteome</keyword>
<evidence type="ECO:0000313" key="14">
    <source>
        <dbReference type="EMBL" id="KAJ3255620.1"/>
    </source>
</evidence>
<comment type="caution">
    <text evidence="14">The sequence shown here is derived from an EMBL/GenBank/DDBJ whole genome shotgun (WGS) entry which is preliminary data.</text>
</comment>
<sequence length="216" mass="25152">MADDPFNIVKREVEQSLAQVQQLFQQRNSTPEKDQKRFNNDIRDRLQNINADLDELDDTIKIVQGNPSRFKLDRREIDERKQFVSNSRRTVEELKSRLVEKQSQPQAEKKSRAGMIENEQMMQQQIMQSQDKQMDEVAVTIRNMKEIGRVMGDELEDQTRLLGEVEDHVDATQNRLQDGMKRMKDFIKANSDIKQQVTIIILIVVLVILAIIAISS</sequence>
<keyword evidence="4" id="KW-0653">Protein transport</keyword>
<evidence type="ECO:0000256" key="7">
    <source>
        <dbReference type="ARBA" id="ARBA00023054"/>
    </source>
</evidence>
<dbReference type="SMART" id="SM00397">
    <property type="entry name" value="t_SNARE"/>
    <property type="match status" value="1"/>
</dbReference>
<dbReference type="InterPro" id="IPR015260">
    <property type="entry name" value="Syntaxin-6/10/61_N"/>
</dbReference>
<evidence type="ECO:0000256" key="5">
    <source>
        <dbReference type="ARBA" id="ARBA00022989"/>
    </source>
</evidence>
<evidence type="ECO:0000256" key="6">
    <source>
        <dbReference type="ARBA" id="ARBA00023034"/>
    </source>
</evidence>
<evidence type="ECO:0000256" key="1">
    <source>
        <dbReference type="ARBA" id="ARBA00009063"/>
    </source>
</evidence>
<evidence type="ECO:0000256" key="10">
    <source>
        <dbReference type="ARBA" id="ARBA00073343"/>
    </source>
</evidence>
<dbReference type="SUPFAM" id="SSF47661">
    <property type="entry name" value="t-snare proteins"/>
    <property type="match status" value="1"/>
</dbReference>
<keyword evidence="5 12" id="KW-1133">Transmembrane helix</keyword>
<dbReference type="InterPro" id="IPR000727">
    <property type="entry name" value="T_SNARE_dom"/>
</dbReference>
<dbReference type="GO" id="GO:0005794">
    <property type="term" value="C:Golgi apparatus"/>
    <property type="evidence" value="ECO:0007669"/>
    <property type="project" value="UniProtKB-SubCell"/>
</dbReference>
<keyword evidence="8 12" id="KW-0472">Membrane</keyword>
<dbReference type="InterPro" id="IPR010989">
    <property type="entry name" value="SNARE"/>
</dbReference>
<dbReference type="AlphaFoldDB" id="A0AAD5UE59"/>
<dbReference type="Pfam" id="PF09177">
    <property type="entry name" value="STX6_10_61_N"/>
    <property type="match status" value="1"/>
</dbReference>
<proteinExistence type="inferred from homology"/>
<dbReference type="CDD" id="cd15851">
    <property type="entry name" value="SNARE_Syntaxin6"/>
    <property type="match status" value="1"/>
</dbReference>
<dbReference type="Gene3D" id="1.20.5.110">
    <property type="match status" value="1"/>
</dbReference>
<keyword evidence="6" id="KW-0333">Golgi apparatus</keyword>
<keyword evidence="2" id="KW-0813">Transport</keyword>
<dbReference type="SUPFAM" id="SSF58038">
    <property type="entry name" value="SNARE fusion complex"/>
    <property type="match status" value="1"/>
</dbReference>
<evidence type="ECO:0000256" key="2">
    <source>
        <dbReference type="ARBA" id="ARBA00022448"/>
    </source>
</evidence>
<dbReference type="EMBL" id="JADGKB010000063">
    <property type="protein sequence ID" value="KAJ3255620.1"/>
    <property type="molecule type" value="Genomic_DNA"/>
</dbReference>
<evidence type="ECO:0000256" key="3">
    <source>
        <dbReference type="ARBA" id="ARBA00022692"/>
    </source>
</evidence>
<dbReference type="CDD" id="cd21443">
    <property type="entry name" value="SNARE_NTD_STX6_STX10"/>
    <property type="match status" value="1"/>
</dbReference>
<keyword evidence="7 11" id="KW-0175">Coiled coil</keyword>
<evidence type="ECO:0000313" key="15">
    <source>
        <dbReference type="Proteomes" id="UP001210925"/>
    </source>
</evidence>